<dbReference type="OrthoDB" id="37659at2759"/>
<dbReference type="AlphaFoldDB" id="A0A9W9VNW4"/>
<dbReference type="GeneID" id="81372735"/>
<accession>A0A9W9VNW4</accession>
<dbReference type="RefSeq" id="XP_056484375.1">
    <property type="nucleotide sequence ID" value="XM_056633755.1"/>
</dbReference>
<evidence type="ECO:0000313" key="1">
    <source>
        <dbReference type="EMBL" id="KAJ5386577.1"/>
    </source>
</evidence>
<comment type="caution">
    <text evidence="1">The sequence shown here is derived from an EMBL/GenBank/DDBJ whole genome shotgun (WGS) entry which is preliminary data.</text>
</comment>
<dbReference type="Pfam" id="PF20174">
    <property type="entry name" value="DUF6540"/>
    <property type="match status" value="1"/>
</dbReference>
<dbReference type="EMBL" id="JAPZBU010000009">
    <property type="protein sequence ID" value="KAJ5386577.1"/>
    <property type="molecule type" value="Genomic_DNA"/>
</dbReference>
<name>A0A9W9VNW4_9EURO</name>
<proteinExistence type="predicted"/>
<evidence type="ECO:0000313" key="2">
    <source>
        <dbReference type="Proteomes" id="UP001147747"/>
    </source>
</evidence>
<dbReference type="InterPro" id="IPR046670">
    <property type="entry name" value="DUF6540"/>
</dbReference>
<protein>
    <submittedName>
        <fullName evidence="1">Uncharacterized protein</fullName>
    </submittedName>
</protein>
<reference evidence="1" key="1">
    <citation type="submission" date="2022-12" db="EMBL/GenBank/DDBJ databases">
        <authorList>
            <person name="Petersen C."/>
        </authorList>
    </citation>
    <scope>NUCLEOTIDE SEQUENCE</scope>
    <source>
        <strain evidence="1">IBT 29677</strain>
    </source>
</reference>
<dbReference type="Proteomes" id="UP001147747">
    <property type="component" value="Unassembled WGS sequence"/>
</dbReference>
<keyword evidence="2" id="KW-1185">Reference proteome</keyword>
<sequence>MPATLTIAVFRGDPLDWAIYRHTALHVRYIDGEDQILHVTGAHPFFEYSPQSGTPADTGLKIEALITVSNPSDEITKSMIEKACVQIPVRNDPHHQDWNCHNWVGEALTELVAIGCLTEEQRSQGITQMVDACLEAEEEAE</sequence>
<gene>
    <name evidence="1" type="ORF">N7509_009118</name>
</gene>
<organism evidence="1 2">
    <name type="scientific">Penicillium cosmopolitanum</name>
    <dbReference type="NCBI Taxonomy" id="1131564"/>
    <lineage>
        <taxon>Eukaryota</taxon>
        <taxon>Fungi</taxon>
        <taxon>Dikarya</taxon>
        <taxon>Ascomycota</taxon>
        <taxon>Pezizomycotina</taxon>
        <taxon>Eurotiomycetes</taxon>
        <taxon>Eurotiomycetidae</taxon>
        <taxon>Eurotiales</taxon>
        <taxon>Aspergillaceae</taxon>
        <taxon>Penicillium</taxon>
    </lineage>
</organism>
<reference evidence="1" key="2">
    <citation type="journal article" date="2023" name="IMA Fungus">
        <title>Comparative genomic study of the Penicillium genus elucidates a diverse pangenome and 15 lateral gene transfer events.</title>
        <authorList>
            <person name="Petersen C."/>
            <person name="Sorensen T."/>
            <person name="Nielsen M.R."/>
            <person name="Sondergaard T.E."/>
            <person name="Sorensen J.L."/>
            <person name="Fitzpatrick D.A."/>
            <person name="Frisvad J.C."/>
            <person name="Nielsen K.L."/>
        </authorList>
    </citation>
    <scope>NUCLEOTIDE SEQUENCE</scope>
    <source>
        <strain evidence="1">IBT 29677</strain>
    </source>
</reference>